<dbReference type="AlphaFoldDB" id="A0A8H6AW44"/>
<sequence>MQYLPAAKKLKFDRVITFFNSHLYFCNDALLALHSVVSCYFFPLEIFSLSFSIVYCLLSFFPFTFNSNCVRYEVVVMQSLSRFLTEAQMAWLTSSINCCAAGEDVESCEPEKSMRIINGQPQLISPPLSQPPERPPTAPAFERPETRGKEWARTRSRTSSRGSSFTLKRNLSSRASNRMVISAPYNFQHHTETSYVREPERVVLRKEPKLRPLELSIYLPGNRLSPLPEFGPHFNEDTKNRPLVHMRSESALEFRVPRKPVLSTVMERRSMNTEELLNALANDLPHERPMRLRANTEPLAYERVKSALLENMELDKKLKELDDAIERRSIYLASRPVSRASRAESRQERRESIYSEFTEPMPPVTELPLHHVDHRPQTAPSRPRRMKSLDSSLHAPKLLKERPLPPPLPLVLQTPQITNRRKSLSRVSSWLFPSGSEQQHSRHMSLDSVTNTPRPVTSRDGFYQCIAVKETHNPHSVSSVSSIESEIDGNEDYEATSWSDSPSLGYGARYPRGLGYEVRISADSKRLQVAPPSRDGARTFGGSEKGEEARWSMAYGHGRDSVGVAI</sequence>
<feature type="region of interest" description="Disordered" evidence="1">
    <location>
        <begin position="336"/>
        <end position="389"/>
    </location>
</feature>
<comment type="caution">
    <text evidence="2">The sequence shown here is derived from an EMBL/GenBank/DDBJ whole genome shotgun (WGS) entry which is preliminary data.</text>
</comment>
<evidence type="ECO:0000256" key="1">
    <source>
        <dbReference type="SAM" id="MobiDB-lite"/>
    </source>
</evidence>
<dbReference type="Proteomes" id="UP000531561">
    <property type="component" value="Unassembled WGS sequence"/>
</dbReference>
<keyword evidence="3" id="KW-1185">Reference proteome</keyword>
<dbReference type="EMBL" id="JABFCT010000007">
    <property type="protein sequence ID" value="KAF5874633.1"/>
    <property type="molecule type" value="Genomic_DNA"/>
</dbReference>
<feature type="compositionally biased region" description="Basic and acidic residues" evidence="1">
    <location>
        <begin position="341"/>
        <end position="353"/>
    </location>
</feature>
<evidence type="ECO:0000313" key="2">
    <source>
        <dbReference type="EMBL" id="KAF5874633.1"/>
    </source>
</evidence>
<accession>A0A8H6AW44</accession>
<feature type="compositionally biased region" description="Basic and acidic residues" evidence="1">
    <location>
        <begin position="142"/>
        <end position="153"/>
    </location>
</feature>
<feature type="region of interest" description="Disordered" evidence="1">
    <location>
        <begin position="433"/>
        <end position="455"/>
    </location>
</feature>
<name>A0A8H6AW44_9HELO</name>
<feature type="compositionally biased region" description="Pro residues" evidence="1">
    <location>
        <begin position="128"/>
        <end position="138"/>
    </location>
</feature>
<feature type="region of interest" description="Disordered" evidence="1">
    <location>
        <begin position="124"/>
        <end position="168"/>
    </location>
</feature>
<dbReference type="GeneID" id="59258737"/>
<reference evidence="2 3" key="1">
    <citation type="journal article" date="2020" name="Phytopathology">
        <title>A high-quality genome resource of Botrytis fragariae, a new and rapidly spreading fungal pathogen causing strawberry gray mold in the U.S.A.</title>
        <authorList>
            <person name="Wu Y."/>
            <person name="Saski C.A."/>
            <person name="Schnabel G."/>
            <person name="Xiao S."/>
            <person name="Hu M."/>
        </authorList>
    </citation>
    <scope>NUCLEOTIDE SEQUENCE [LARGE SCALE GENOMIC DNA]</scope>
    <source>
        <strain evidence="2 3">BVB16</strain>
    </source>
</reference>
<protein>
    <submittedName>
        <fullName evidence="2">Uncharacterized protein</fullName>
    </submittedName>
</protein>
<gene>
    <name evidence="2" type="ORF">Bfra_004646</name>
</gene>
<dbReference type="OrthoDB" id="3595619at2759"/>
<organism evidence="2 3">
    <name type="scientific">Botrytis fragariae</name>
    <dbReference type="NCBI Taxonomy" id="1964551"/>
    <lineage>
        <taxon>Eukaryota</taxon>
        <taxon>Fungi</taxon>
        <taxon>Dikarya</taxon>
        <taxon>Ascomycota</taxon>
        <taxon>Pezizomycotina</taxon>
        <taxon>Leotiomycetes</taxon>
        <taxon>Helotiales</taxon>
        <taxon>Sclerotiniaceae</taxon>
        <taxon>Botrytis</taxon>
    </lineage>
</organism>
<dbReference type="RefSeq" id="XP_037193579.1">
    <property type="nucleotide sequence ID" value="XM_037335045.1"/>
</dbReference>
<evidence type="ECO:0000313" key="3">
    <source>
        <dbReference type="Proteomes" id="UP000531561"/>
    </source>
</evidence>
<proteinExistence type="predicted"/>